<organism evidence="2 3">
    <name type="scientific">Neptunicoccus cionae</name>
    <dbReference type="NCBI Taxonomy" id="2035344"/>
    <lineage>
        <taxon>Bacteria</taxon>
        <taxon>Pseudomonadati</taxon>
        <taxon>Pseudomonadota</taxon>
        <taxon>Alphaproteobacteria</taxon>
        <taxon>Rhodobacterales</taxon>
        <taxon>Paracoccaceae</taxon>
        <taxon>Neptunicoccus</taxon>
    </lineage>
</organism>
<feature type="compositionally biased region" description="Polar residues" evidence="1">
    <location>
        <begin position="140"/>
        <end position="153"/>
    </location>
</feature>
<reference evidence="2" key="2">
    <citation type="submission" date="2020-09" db="EMBL/GenBank/DDBJ databases">
        <authorList>
            <person name="Sun Q."/>
            <person name="Zhou Y."/>
        </authorList>
    </citation>
    <scope>NUCLEOTIDE SEQUENCE</scope>
    <source>
        <strain evidence="2">CGMCC 1.15880</strain>
    </source>
</reference>
<dbReference type="AlphaFoldDB" id="A0A916VQB9"/>
<evidence type="ECO:0000256" key="1">
    <source>
        <dbReference type="SAM" id="MobiDB-lite"/>
    </source>
</evidence>
<comment type="caution">
    <text evidence="2">The sequence shown here is derived from an EMBL/GenBank/DDBJ whole genome shotgun (WGS) entry which is preliminary data.</text>
</comment>
<sequence length="176" mass="17835">MTNQNTLNTQGKASVADKAKATASDLAGQAKETANSAAQTAANAAVQQADNAKSSVADEVSGVASALRTAADEMRNGSPQERTFGQMAEGLADASDALRDKDLGTMVEDVTQFARKNPLLFLGGAALVGFAATRFAKASGDTNHGNSHASAGSAQGYETYAPATQTGTTRTGGDFS</sequence>
<protein>
    <recommendedName>
        <fullName evidence="4">Late embryogenesis abundant protein</fullName>
    </recommendedName>
</protein>
<dbReference type="RefSeq" id="WP_229678482.1">
    <property type="nucleotide sequence ID" value="NZ_BMKA01000002.1"/>
</dbReference>
<dbReference type="EMBL" id="BMKA01000002">
    <property type="protein sequence ID" value="GGA17455.1"/>
    <property type="molecule type" value="Genomic_DNA"/>
</dbReference>
<reference evidence="2" key="1">
    <citation type="journal article" date="2014" name="Int. J. Syst. Evol. Microbiol.">
        <title>Complete genome sequence of Corynebacterium casei LMG S-19264T (=DSM 44701T), isolated from a smear-ripened cheese.</title>
        <authorList>
            <consortium name="US DOE Joint Genome Institute (JGI-PGF)"/>
            <person name="Walter F."/>
            <person name="Albersmeier A."/>
            <person name="Kalinowski J."/>
            <person name="Ruckert C."/>
        </authorList>
    </citation>
    <scope>NUCLEOTIDE SEQUENCE</scope>
    <source>
        <strain evidence="2">CGMCC 1.15880</strain>
    </source>
</reference>
<gene>
    <name evidence="2" type="ORF">GCM10011498_17570</name>
</gene>
<keyword evidence="3" id="KW-1185">Reference proteome</keyword>
<feature type="region of interest" description="Disordered" evidence="1">
    <location>
        <begin position="139"/>
        <end position="176"/>
    </location>
</feature>
<dbReference type="Gene3D" id="1.10.287.700">
    <property type="entry name" value="Helix hairpin bin"/>
    <property type="match status" value="1"/>
</dbReference>
<feature type="region of interest" description="Disordered" evidence="1">
    <location>
        <begin position="1"/>
        <end position="58"/>
    </location>
</feature>
<feature type="compositionally biased region" description="Low complexity" evidence="1">
    <location>
        <begin position="34"/>
        <end position="52"/>
    </location>
</feature>
<dbReference type="Proteomes" id="UP000628017">
    <property type="component" value="Unassembled WGS sequence"/>
</dbReference>
<feature type="compositionally biased region" description="Polar residues" evidence="1">
    <location>
        <begin position="1"/>
        <end position="12"/>
    </location>
</feature>
<accession>A0A916VQB9</accession>
<evidence type="ECO:0000313" key="3">
    <source>
        <dbReference type="Proteomes" id="UP000628017"/>
    </source>
</evidence>
<name>A0A916VQB9_9RHOB</name>
<evidence type="ECO:0008006" key="4">
    <source>
        <dbReference type="Google" id="ProtNLM"/>
    </source>
</evidence>
<proteinExistence type="predicted"/>
<feature type="compositionally biased region" description="Polar residues" evidence="1">
    <location>
        <begin position="162"/>
        <end position="176"/>
    </location>
</feature>
<evidence type="ECO:0000313" key="2">
    <source>
        <dbReference type="EMBL" id="GGA17455.1"/>
    </source>
</evidence>